<keyword evidence="5" id="KW-0460">Magnesium</keyword>
<evidence type="ECO:0000256" key="2">
    <source>
        <dbReference type="ARBA" id="ARBA00006706"/>
    </source>
</evidence>
<dbReference type="Pfam" id="PF00348">
    <property type="entry name" value="polyprenyl_synt"/>
    <property type="match status" value="1"/>
</dbReference>
<dbReference type="PANTHER" id="PTHR12001:SF85">
    <property type="entry name" value="SHORT CHAIN ISOPRENYL DIPHOSPHATE SYNTHASE"/>
    <property type="match status" value="1"/>
</dbReference>
<evidence type="ECO:0000256" key="1">
    <source>
        <dbReference type="ARBA" id="ARBA00001946"/>
    </source>
</evidence>
<evidence type="ECO:0000313" key="8">
    <source>
        <dbReference type="Proteomes" id="UP000295197"/>
    </source>
</evidence>
<evidence type="ECO:0000256" key="4">
    <source>
        <dbReference type="ARBA" id="ARBA00022723"/>
    </source>
</evidence>
<dbReference type="AlphaFoldDB" id="A0A4R3W2X2"/>
<dbReference type="InterPro" id="IPR033749">
    <property type="entry name" value="Polyprenyl_synt_CS"/>
</dbReference>
<name>A0A4R3W2X2_9SPHI</name>
<keyword evidence="3 6" id="KW-0808">Transferase</keyword>
<keyword evidence="4" id="KW-0479">Metal-binding</keyword>
<dbReference type="PROSITE" id="PS00444">
    <property type="entry name" value="POLYPRENYL_SYNTHASE_2"/>
    <property type="match status" value="1"/>
</dbReference>
<dbReference type="SFLD" id="SFLDG01017">
    <property type="entry name" value="Polyprenyl_Transferase_Like"/>
    <property type="match status" value="1"/>
</dbReference>
<gene>
    <name evidence="7" type="ORF">EDC17_100110</name>
</gene>
<dbReference type="InterPro" id="IPR000092">
    <property type="entry name" value="Polyprenyl_synt"/>
</dbReference>
<dbReference type="PANTHER" id="PTHR12001">
    <property type="entry name" value="GERANYLGERANYL PYROPHOSPHATE SYNTHASE"/>
    <property type="match status" value="1"/>
</dbReference>
<accession>A0A4R3W2X2</accession>
<dbReference type="Gene3D" id="1.10.600.10">
    <property type="entry name" value="Farnesyl Diphosphate Synthase"/>
    <property type="match status" value="1"/>
</dbReference>
<dbReference type="CDD" id="cd00685">
    <property type="entry name" value="Trans_IPPS_HT"/>
    <property type="match status" value="1"/>
</dbReference>
<dbReference type="SUPFAM" id="SSF48576">
    <property type="entry name" value="Terpenoid synthases"/>
    <property type="match status" value="1"/>
</dbReference>
<evidence type="ECO:0000256" key="5">
    <source>
        <dbReference type="ARBA" id="ARBA00022842"/>
    </source>
</evidence>
<comment type="cofactor">
    <cofactor evidence="1">
        <name>Mg(2+)</name>
        <dbReference type="ChEBI" id="CHEBI:18420"/>
    </cofactor>
</comment>
<proteinExistence type="inferred from homology"/>
<sequence length="336" mass="38091">MYLRMTIHLKNMFGNPYYAEKISNALENIELPTTPKNLYEPILYILSLSGKRVRPQLVFMGAQLFGYDDVDTVLPASVAIEYFHNFSLMHDDIMDKAPLRRGKQTVHQRWNDNVAILSGDALLVKSYDELAKCPITVVPELIKTFNRVALEVCEGQQHDMDFEQRNDVSEEEYINMIRLKTSVLLGGALELGAIIAGANAADRLKIYDFGVNLGVAFQLQDDILDTFGDPETFGKQVGGDIIVNKKTILHILLKRALLSEDEAEFNAILELEESAGEEKVRRMIELYNKYKILEQANTLKVKYSTKSLTSLQDINVNDTQKEDLLLLSNSLLNRNK</sequence>
<dbReference type="EMBL" id="SMBZ01000001">
    <property type="protein sequence ID" value="TCV20671.1"/>
    <property type="molecule type" value="Genomic_DNA"/>
</dbReference>
<reference evidence="7 8" key="1">
    <citation type="submission" date="2019-03" db="EMBL/GenBank/DDBJ databases">
        <title>Genomic Encyclopedia of Type Strains, Phase IV (KMG-IV): sequencing the most valuable type-strain genomes for metagenomic binning, comparative biology and taxonomic classification.</title>
        <authorList>
            <person name="Goeker M."/>
        </authorList>
    </citation>
    <scope>NUCLEOTIDE SEQUENCE [LARGE SCALE GENOMIC DNA]</scope>
    <source>
        <strain evidence="7 8">DSM 22362</strain>
    </source>
</reference>
<comment type="similarity">
    <text evidence="2 6">Belongs to the FPP/GGPP synthase family.</text>
</comment>
<evidence type="ECO:0000256" key="3">
    <source>
        <dbReference type="ARBA" id="ARBA00022679"/>
    </source>
</evidence>
<comment type="caution">
    <text evidence="7">The sequence shown here is derived from an EMBL/GenBank/DDBJ whole genome shotgun (WGS) entry which is preliminary data.</text>
</comment>
<dbReference type="InterPro" id="IPR008949">
    <property type="entry name" value="Isoprenoid_synthase_dom_sf"/>
</dbReference>
<dbReference type="PROSITE" id="PS00723">
    <property type="entry name" value="POLYPRENYL_SYNTHASE_1"/>
    <property type="match status" value="1"/>
</dbReference>
<dbReference type="GO" id="GO:0008299">
    <property type="term" value="P:isoprenoid biosynthetic process"/>
    <property type="evidence" value="ECO:0007669"/>
    <property type="project" value="InterPro"/>
</dbReference>
<protein>
    <submittedName>
        <fullName evidence="7">Geranylgeranyl diphosphate synthase type II</fullName>
    </submittedName>
</protein>
<evidence type="ECO:0000256" key="6">
    <source>
        <dbReference type="RuleBase" id="RU004466"/>
    </source>
</evidence>
<organism evidence="7 8">
    <name type="scientific">Sphingobacterium alimentarium</name>
    <dbReference type="NCBI Taxonomy" id="797292"/>
    <lineage>
        <taxon>Bacteria</taxon>
        <taxon>Pseudomonadati</taxon>
        <taxon>Bacteroidota</taxon>
        <taxon>Sphingobacteriia</taxon>
        <taxon>Sphingobacteriales</taxon>
        <taxon>Sphingobacteriaceae</taxon>
        <taxon>Sphingobacterium</taxon>
    </lineage>
</organism>
<keyword evidence="8" id="KW-1185">Reference proteome</keyword>
<dbReference type="GO" id="GO:0046872">
    <property type="term" value="F:metal ion binding"/>
    <property type="evidence" value="ECO:0007669"/>
    <property type="project" value="UniProtKB-KW"/>
</dbReference>
<dbReference type="SFLD" id="SFLDS00005">
    <property type="entry name" value="Isoprenoid_Synthase_Type_I"/>
    <property type="match status" value="1"/>
</dbReference>
<evidence type="ECO:0000313" key="7">
    <source>
        <dbReference type="EMBL" id="TCV20671.1"/>
    </source>
</evidence>
<dbReference type="GO" id="GO:0004659">
    <property type="term" value="F:prenyltransferase activity"/>
    <property type="evidence" value="ECO:0007669"/>
    <property type="project" value="InterPro"/>
</dbReference>
<dbReference type="Proteomes" id="UP000295197">
    <property type="component" value="Unassembled WGS sequence"/>
</dbReference>